<evidence type="ECO:0000256" key="2">
    <source>
        <dbReference type="SAM" id="SignalP"/>
    </source>
</evidence>
<name>A0ABW9RXM3_9BACT</name>
<dbReference type="RefSeq" id="WP_155177107.1">
    <property type="nucleotide sequence ID" value="NZ_BAAAFL010000012.1"/>
</dbReference>
<organism evidence="3 4">
    <name type="scientific">Fulvivirga kasyanovii</name>
    <dbReference type="NCBI Taxonomy" id="396812"/>
    <lineage>
        <taxon>Bacteria</taxon>
        <taxon>Pseudomonadati</taxon>
        <taxon>Bacteroidota</taxon>
        <taxon>Cytophagia</taxon>
        <taxon>Cytophagales</taxon>
        <taxon>Fulvivirgaceae</taxon>
        <taxon>Fulvivirga</taxon>
    </lineage>
</organism>
<feature type="compositionally biased region" description="Basic and acidic residues" evidence="1">
    <location>
        <begin position="66"/>
        <end position="82"/>
    </location>
</feature>
<feature type="region of interest" description="Disordered" evidence="1">
    <location>
        <begin position="34"/>
        <end position="118"/>
    </location>
</feature>
<sequence>MRDRSIKYIASIFLLVSVCYVNPLAAQEDGFMFLEGGGDSYQEKPEAPSSPGTENTYTQPGMKSSYPKDKQKPEEKVEESNKQKSTNTSSNNHSQTQNKQQTTSPSTSGANSEDEDPDSVLSFNFLHYIIQRFKFSEVIDE</sequence>
<dbReference type="EMBL" id="SMLW01000677">
    <property type="protein sequence ID" value="MTI29017.1"/>
    <property type="molecule type" value="Genomic_DNA"/>
</dbReference>
<feature type="signal peptide" evidence="2">
    <location>
        <begin position="1"/>
        <end position="25"/>
    </location>
</feature>
<reference evidence="3 4" key="1">
    <citation type="submission" date="2019-02" db="EMBL/GenBank/DDBJ databases">
        <authorList>
            <person name="Goldberg S.R."/>
            <person name="Haltli B.A."/>
            <person name="Correa H."/>
            <person name="Russell K.G."/>
        </authorList>
    </citation>
    <scope>NUCLEOTIDE SEQUENCE [LARGE SCALE GENOMIC DNA]</scope>
    <source>
        <strain evidence="3 4">JCM 16186</strain>
    </source>
</reference>
<evidence type="ECO:0000256" key="1">
    <source>
        <dbReference type="SAM" id="MobiDB-lite"/>
    </source>
</evidence>
<protein>
    <submittedName>
        <fullName evidence="3">Uncharacterized protein</fullName>
    </submittedName>
</protein>
<feature type="compositionally biased region" description="Low complexity" evidence="1">
    <location>
        <begin position="83"/>
        <end position="108"/>
    </location>
</feature>
<evidence type="ECO:0000313" key="4">
    <source>
        <dbReference type="Proteomes" id="UP000798808"/>
    </source>
</evidence>
<accession>A0ABW9RXM3</accession>
<feature type="chain" id="PRO_5046206504" evidence="2">
    <location>
        <begin position="26"/>
        <end position="141"/>
    </location>
</feature>
<keyword evidence="4" id="KW-1185">Reference proteome</keyword>
<comment type="caution">
    <text evidence="3">The sequence shown here is derived from an EMBL/GenBank/DDBJ whole genome shotgun (WGS) entry which is preliminary data.</text>
</comment>
<evidence type="ECO:0000313" key="3">
    <source>
        <dbReference type="EMBL" id="MTI29017.1"/>
    </source>
</evidence>
<gene>
    <name evidence="3" type="ORF">E1163_28910</name>
</gene>
<dbReference type="Proteomes" id="UP000798808">
    <property type="component" value="Unassembled WGS sequence"/>
</dbReference>
<proteinExistence type="predicted"/>
<feature type="compositionally biased region" description="Polar residues" evidence="1">
    <location>
        <begin position="50"/>
        <end position="62"/>
    </location>
</feature>
<keyword evidence="2" id="KW-0732">Signal</keyword>